<dbReference type="AlphaFoldDB" id="A0A4P6WR89"/>
<keyword evidence="6" id="KW-1185">Reference proteome</keyword>
<dbReference type="PROSITE" id="PS01124">
    <property type="entry name" value="HTH_ARAC_FAMILY_2"/>
    <property type="match status" value="1"/>
</dbReference>
<dbReference type="InterPro" id="IPR018060">
    <property type="entry name" value="HTH_AraC"/>
</dbReference>
<evidence type="ECO:0000313" key="6">
    <source>
        <dbReference type="Proteomes" id="UP000293850"/>
    </source>
</evidence>
<dbReference type="RefSeq" id="WP_133086730.1">
    <property type="nucleotide sequence ID" value="NZ_CP037864.1"/>
</dbReference>
<dbReference type="SUPFAM" id="SSF46689">
    <property type="entry name" value="Homeodomain-like"/>
    <property type="match status" value="1"/>
</dbReference>
<dbReference type="Pfam" id="PF12852">
    <property type="entry name" value="Cupin_6"/>
    <property type="match status" value="1"/>
</dbReference>
<evidence type="ECO:0000313" key="5">
    <source>
        <dbReference type="EMBL" id="QBM24372.1"/>
    </source>
</evidence>
<keyword evidence="2" id="KW-0238">DNA-binding</keyword>
<evidence type="ECO:0000259" key="4">
    <source>
        <dbReference type="PROSITE" id="PS01124"/>
    </source>
</evidence>
<dbReference type="EMBL" id="CP037864">
    <property type="protein sequence ID" value="QBM24372.1"/>
    <property type="molecule type" value="Genomic_DNA"/>
</dbReference>
<dbReference type="PANTHER" id="PTHR11019:SF159">
    <property type="entry name" value="TRANSCRIPTIONAL REGULATOR-RELATED"/>
    <property type="match status" value="1"/>
</dbReference>
<dbReference type="KEGG" id="cars:E1B03_18805"/>
<dbReference type="PANTHER" id="PTHR11019">
    <property type="entry name" value="HTH-TYPE TRANSCRIPTIONAL REGULATOR NIMR"/>
    <property type="match status" value="1"/>
</dbReference>
<evidence type="ECO:0000256" key="3">
    <source>
        <dbReference type="ARBA" id="ARBA00023163"/>
    </source>
</evidence>
<dbReference type="GO" id="GO:0043565">
    <property type="term" value="F:sequence-specific DNA binding"/>
    <property type="evidence" value="ECO:0007669"/>
    <property type="project" value="InterPro"/>
</dbReference>
<keyword evidence="1" id="KW-0805">Transcription regulation</keyword>
<organism evidence="5 6">
    <name type="scientific">Citrobacter arsenatis</name>
    <dbReference type="NCBI Taxonomy" id="2546350"/>
    <lineage>
        <taxon>Bacteria</taxon>
        <taxon>Pseudomonadati</taxon>
        <taxon>Pseudomonadota</taxon>
        <taxon>Gammaproteobacteria</taxon>
        <taxon>Enterobacterales</taxon>
        <taxon>Enterobacteriaceae</taxon>
        <taxon>Citrobacter</taxon>
    </lineage>
</organism>
<evidence type="ECO:0000256" key="1">
    <source>
        <dbReference type="ARBA" id="ARBA00023015"/>
    </source>
</evidence>
<dbReference type="InterPro" id="IPR009057">
    <property type="entry name" value="Homeodomain-like_sf"/>
</dbReference>
<dbReference type="SMART" id="SM00342">
    <property type="entry name" value="HTH_ARAC"/>
    <property type="match status" value="1"/>
</dbReference>
<dbReference type="GO" id="GO:0003700">
    <property type="term" value="F:DNA-binding transcription factor activity"/>
    <property type="evidence" value="ECO:0007669"/>
    <property type="project" value="InterPro"/>
</dbReference>
<sequence length="296" mass="33622">MNTSGWLLKGGEAKTSVFHLGRYCSEWKASTYSYGEPSFHIVLGGECWLDLFNQQPRIMLEKGDILFFFNNFPFYLTSSPDKSIDDLPRKQMSKIEDSSSDATDLLCGFIQPNSIASQLRFALLPDIFLIRQKDDVSNKIHSLFELLLTEVNASADENNCIIAHLTDAILHYVVNESTSLYDIDINLLNAANDEPLAKLIIAIIENPQYSWSLDDMARFTYMSRSTFIRRILKATSYTPNLVLSKLRIYVSLNLLRRGIKTEDIYSSVGYESLSGFYQAFKRVMGTAPGDYLSSYK</sequence>
<keyword evidence="3" id="KW-0804">Transcription</keyword>
<name>A0A4P6WR89_9ENTR</name>
<reference evidence="5 6" key="1">
    <citation type="submission" date="2019-03" db="EMBL/GenBank/DDBJ databases">
        <title>Complete genome sequence of an arsenate-respiring bacteria, Citrobacter sp. LY-1.</title>
        <authorList>
            <person name="Wang H."/>
            <person name="Liu Y."/>
            <person name="Li Q."/>
            <person name="Huang J."/>
        </authorList>
    </citation>
    <scope>NUCLEOTIDE SEQUENCE [LARGE SCALE GENOMIC DNA]</scope>
    <source>
        <strain evidence="5 6">LY-1</strain>
    </source>
</reference>
<evidence type="ECO:0000256" key="2">
    <source>
        <dbReference type="ARBA" id="ARBA00023125"/>
    </source>
</evidence>
<dbReference type="Proteomes" id="UP000293850">
    <property type="component" value="Chromosome"/>
</dbReference>
<dbReference type="Gene3D" id="1.10.10.60">
    <property type="entry name" value="Homeodomain-like"/>
    <property type="match status" value="1"/>
</dbReference>
<accession>A0A4P6WR89</accession>
<protein>
    <submittedName>
        <fullName evidence="5">AraC family transcriptional regulator</fullName>
    </submittedName>
</protein>
<feature type="domain" description="HTH araC/xylS-type" evidence="4">
    <location>
        <begin position="197"/>
        <end position="294"/>
    </location>
</feature>
<dbReference type="InterPro" id="IPR032783">
    <property type="entry name" value="AraC_lig"/>
</dbReference>
<gene>
    <name evidence="5" type="ORF">E1B03_18805</name>
</gene>
<proteinExistence type="predicted"/>
<dbReference type="Pfam" id="PF12833">
    <property type="entry name" value="HTH_18"/>
    <property type="match status" value="1"/>
</dbReference>